<dbReference type="AlphaFoldDB" id="A0A1V6CAX6"/>
<dbReference type="NCBIfam" id="TIGR00054">
    <property type="entry name" value="RIP metalloprotease RseP"/>
    <property type="match status" value="1"/>
</dbReference>
<comment type="cofactor">
    <cofactor evidence="1 11">
        <name>Zn(2+)</name>
        <dbReference type="ChEBI" id="CHEBI:29105"/>
    </cofactor>
</comment>
<name>A0A1V6CAX6_UNCT6</name>
<reference evidence="13" key="1">
    <citation type="submission" date="2017-02" db="EMBL/GenBank/DDBJ databases">
        <title>Delving into the versatile metabolic prowess of the omnipresent phylum Bacteroidetes.</title>
        <authorList>
            <person name="Nobu M.K."/>
            <person name="Mei R."/>
            <person name="Narihiro T."/>
            <person name="Kuroda K."/>
            <person name="Liu W.-T."/>
        </authorList>
    </citation>
    <scope>NUCLEOTIDE SEQUENCE</scope>
    <source>
        <strain evidence="13">ADurb.Bin131</strain>
    </source>
</reference>
<keyword evidence="4" id="KW-0645">Protease</keyword>
<keyword evidence="7 11" id="KW-0862">Zinc</keyword>
<keyword evidence="5 11" id="KW-0812">Transmembrane</keyword>
<dbReference type="Proteomes" id="UP000485562">
    <property type="component" value="Unassembled WGS sequence"/>
</dbReference>
<gene>
    <name evidence="13" type="primary">mmpA</name>
    <name evidence="13" type="ORF">BWX89_00697</name>
</gene>
<keyword evidence="6 11" id="KW-0378">Hydrolase</keyword>
<feature type="transmembrane region" description="Helical" evidence="11">
    <location>
        <begin position="89"/>
        <end position="112"/>
    </location>
</feature>
<dbReference type="InterPro" id="IPR008915">
    <property type="entry name" value="Peptidase_M50"/>
</dbReference>
<evidence type="ECO:0000256" key="5">
    <source>
        <dbReference type="ARBA" id="ARBA00022692"/>
    </source>
</evidence>
<evidence type="ECO:0000256" key="10">
    <source>
        <dbReference type="ARBA" id="ARBA00023136"/>
    </source>
</evidence>
<dbReference type="SUPFAM" id="SSF50156">
    <property type="entry name" value="PDZ domain-like"/>
    <property type="match status" value="1"/>
</dbReference>
<dbReference type="CDD" id="cd23081">
    <property type="entry name" value="cpPDZ_EcRseP-like"/>
    <property type="match status" value="1"/>
</dbReference>
<accession>A0A1V6CAX6</accession>
<feature type="transmembrane region" description="Helical" evidence="11">
    <location>
        <begin position="6"/>
        <end position="25"/>
    </location>
</feature>
<dbReference type="GO" id="GO:0046872">
    <property type="term" value="F:metal ion binding"/>
    <property type="evidence" value="ECO:0007669"/>
    <property type="project" value="UniProtKB-KW"/>
</dbReference>
<sequence>MFILGILIVFGVVILIHEFGHFWVARKLGVRVEKFSFGFGPTIFSRKKNDTEYIFALIPFGGYVKMAGEDMIESKSPDEYAALSPGKRALIVASGAIHNIVIAYVFLVPALMLGISRYDGTVIGDIQKGFPAEVSGIKAGDRVISVNGIKCEEWFDVVKNITEEANISSGKPIIMEVQRDSQILKIEVLPKLMEKDKSMFKGKKRYVVGIVPKEVLVRYDFFNAIVEAGKEYVRMFKVIIVSFNLLFTGQVSFQELSGPVGISKMTIDIIKAGIASFLYFIAFINVNLGIVNLFPFFVLDGGHLVGLLGERIIKRKPSKKLLEIGQLTGIAFLLILVVLVTYNDIIRIITEKMAR</sequence>
<feature type="domain" description="PDZ" evidence="12">
    <location>
        <begin position="113"/>
        <end position="164"/>
    </location>
</feature>
<dbReference type="PANTHER" id="PTHR42837:SF2">
    <property type="entry name" value="MEMBRANE METALLOPROTEASE ARASP2, CHLOROPLASTIC-RELATED"/>
    <property type="match status" value="1"/>
</dbReference>
<comment type="similarity">
    <text evidence="3 11">Belongs to the peptidase M50B family.</text>
</comment>
<evidence type="ECO:0000256" key="2">
    <source>
        <dbReference type="ARBA" id="ARBA00004141"/>
    </source>
</evidence>
<proteinExistence type="inferred from homology"/>
<evidence type="ECO:0000256" key="6">
    <source>
        <dbReference type="ARBA" id="ARBA00022801"/>
    </source>
</evidence>
<evidence type="ECO:0000259" key="12">
    <source>
        <dbReference type="PROSITE" id="PS50106"/>
    </source>
</evidence>
<evidence type="ECO:0000256" key="9">
    <source>
        <dbReference type="ARBA" id="ARBA00023049"/>
    </source>
</evidence>
<dbReference type="CDD" id="cd06163">
    <property type="entry name" value="S2P-M50_PDZ_RseP-like"/>
    <property type="match status" value="1"/>
</dbReference>
<dbReference type="GO" id="GO:0004222">
    <property type="term" value="F:metalloendopeptidase activity"/>
    <property type="evidence" value="ECO:0007669"/>
    <property type="project" value="InterPro"/>
</dbReference>
<keyword evidence="11" id="KW-0479">Metal-binding</keyword>
<evidence type="ECO:0000313" key="13">
    <source>
        <dbReference type="EMBL" id="OQB74043.1"/>
    </source>
</evidence>
<dbReference type="GO" id="GO:0006508">
    <property type="term" value="P:proteolysis"/>
    <property type="evidence" value="ECO:0007669"/>
    <property type="project" value="UniProtKB-KW"/>
</dbReference>
<comment type="caution">
    <text evidence="13">The sequence shown here is derived from an EMBL/GenBank/DDBJ whole genome shotgun (WGS) entry which is preliminary data.</text>
</comment>
<evidence type="ECO:0000256" key="1">
    <source>
        <dbReference type="ARBA" id="ARBA00001947"/>
    </source>
</evidence>
<dbReference type="InterPro" id="IPR001478">
    <property type="entry name" value="PDZ"/>
</dbReference>
<keyword evidence="10 11" id="KW-0472">Membrane</keyword>
<keyword evidence="8 11" id="KW-1133">Transmembrane helix</keyword>
<keyword evidence="9 11" id="KW-0482">Metalloprotease</keyword>
<feature type="transmembrane region" description="Helical" evidence="11">
    <location>
        <begin position="321"/>
        <end position="342"/>
    </location>
</feature>
<dbReference type="EMBL" id="MWDQ01000053">
    <property type="protein sequence ID" value="OQB74043.1"/>
    <property type="molecule type" value="Genomic_DNA"/>
</dbReference>
<dbReference type="SMART" id="SM00228">
    <property type="entry name" value="PDZ"/>
    <property type="match status" value="1"/>
</dbReference>
<evidence type="ECO:0000256" key="3">
    <source>
        <dbReference type="ARBA" id="ARBA00007931"/>
    </source>
</evidence>
<organism evidence="13">
    <name type="scientific">candidate division TA06 bacterium ADurb.Bin131</name>
    <dbReference type="NCBI Taxonomy" id="1852827"/>
    <lineage>
        <taxon>Bacteria</taxon>
        <taxon>Bacteria division TA06</taxon>
    </lineage>
</organism>
<evidence type="ECO:0000256" key="8">
    <source>
        <dbReference type="ARBA" id="ARBA00022989"/>
    </source>
</evidence>
<dbReference type="GO" id="GO:0016020">
    <property type="term" value="C:membrane"/>
    <property type="evidence" value="ECO:0007669"/>
    <property type="project" value="UniProtKB-SubCell"/>
</dbReference>
<dbReference type="Gene3D" id="2.30.42.10">
    <property type="match status" value="1"/>
</dbReference>
<dbReference type="InterPro" id="IPR036034">
    <property type="entry name" value="PDZ_sf"/>
</dbReference>
<dbReference type="PANTHER" id="PTHR42837">
    <property type="entry name" value="REGULATOR OF SIGMA-E PROTEASE RSEP"/>
    <property type="match status" value="1"/>
</dbReference>
<comment type="subcellular location">
    <subcellularLocation>
        <location evidence="2">Membrane</location>
        <topology evidence="2">Multi-pass membrane protein</topology>
    </subcellularLocation>
</comment>
<evidence type="ECO:0000256" key="7">
    <source>
        <dbReference type="ARBA" id="ARBA00022833"/>
    </source>
</evidence>
<evidence type="ECO:0000256" key="4">
    <source>
        <dbReference type="ARBA" id="ARBA00022670"/>
    </source>
</evidence>
<dbReference type="Pfam" id="PF02163">
    <property type="entry name" value="Peptidase_M50"/>
    <property type="match status" value="1"/>
</dbReference>
<evidence type="ECO:0000256" key="11">
    <source>
        <dbReference type="RuleBase" id="RU362031"/>
    </source>
</evidence>
<dbReference type="EC" id="3.4.24.-" evidence="11"/>
<protein>
    <recommendedName>
        <fullName evidence="11">Zinc metalloprotease</fullName>
        <ecNumber evidence="11">3.4.24.-</ecNumber>
    </recommendedName>
</protein>
<dbReference type="PROSITE" id="PS50106">
    <property type="entry name" value="PDZ"/>
    <property type="match status" value="1"/>
</dbReference>
<dbReference type="InterPro" id="IPR004387">
    <property type="entry name" value="Pept_M50_Zn"/>
</dbReference>